<name>A0ABR0RHC0_9EURO</name>
<comment type="caution">
    <text evidence="4">The sequence shown here is derived from an EMBL/GenBank/DDBJ whole genome shotgun (WGS) entry which is preliminary data.</text>
</comment>
<dbReference type="InterPro" id="IPR048781">
    <property type="entry name" value="Sos7_CC"/>
</dbReference>
<organism evidence="4 5">
    <name type="scientific">Knufia obscura</name>
    <dbReference type="NCBI Taxonomy" id="1635080"/>
    <lineage>
        <taxon>Eukaryota</taxon>
        <taxon>Fungi</taxon>
        <taxon>Dikarya</taxon>
        <taxon>Ascomycota</taxon>
        <taxon>Pezizomycotina</taxon>
        <taxon>Eurotiomycetes</taxon>
        <taxon>Chaetothyriomycetidae</taxon>
        <taxon>Chaetothyriales</taxon>
        <taxon>Trichomeriaceae</taxon>
        <taxon>Knufia</taxon>
    </lineage>
</organism>
<feature type="coiled-coil region" evidence="1">
    <location>
        <begin position="104"/>
        <end position="265"/>
    </location>
</feature>
<dbReference type="PANTHER" id="PTHR37329">
    <property type="entry name" value="KINETOCHORE PROTEIN SOS7"/>
    <property type="match status" value="1"/>
</dbReference>
<evidence type="ECO:0000256" key="2">
    <source>
        <dbReference type="SAM" id="MobiDB-lite"/>
    </source>
</evidence>
<dbReference type="PANTHER" id="PTHR37329:SF1">
    <property type="entry name" value="KINETOCHORE PROTEIN SOS7"/>
    <property type="match status" value="1"/>
</dbReference>
<proteinExistence type="predicted"/>
<sequence length="291" mass="33133">MAQSDPSQLLNEIYTQRKDAPLNILSLAEPILAPETQQQSQPHSQSQNSSSRDSSDHQNASLSPSTLSADLQHYRDLFSKLRFSYLEQVTKEKYIRSVAGEPPILATSDENAALEDKLAVMKSELKAKKLGVETLVQEMEELAREIAEKYDGVNASVALLETLPGEVEGLEAEVEELRRQLAEKEGEVERSEDPRMDLSLEETERLLQEQRRKNEDLARQISEVEKEMPGKVRDCEKAERELEEIEKRRNEITKLVRDAQRTKEQGGRDLLEEQGRWYKSSEIVMKGLLGV</sequence>
<dbReference type="EMBL" id="JAVHJV010000009">
    <property type="protein sequence ID" value="KAK5940030.1"/>
    <property type="molecule type" value="Genomic_DNA"/>
</dbReference>
<keyword evidence="5" id="KW-1185">Reference proteome</keyword>
<keyword evidence="1" id="KW-0175">Coiled coil</keyword>
<feature type="domain" description="Kinetochore protein Sos7 coiled-coil" evidence="3">
    <location>
        <begin position="76"/>
        <end position="150"/>
    </location>
</feature>
<evidence type="ECO:0000313" key="4">
    <source>
        <dbReference type="EMBL" id="KAK5940030.1"/>
    </source>
</evidence>
<dbReference type="RefSeq" id="XP_064728120.1">
    <property type="nucleotide sequence ID" value="XM_064875856.1"/>
</dbReference>
<protein>
    <recommendedName>
        <fullName evidence="3">Kinetochore protein Sos7 coiled-coil domain-containing protein</fullName>
    </recommendedName>
</protein>
<dbReference type="InterPro" id="IPR037475">
    <property type="entry name" value="Sos7"/>
</dbReference>
<reference evidence="4 5" key="1">
    <citation type="journal article" date="2023" name="Res Sq">
        <title>Genomic and morphological characterization of Knufia obscura isolated from the Mars 2020 spacecraft assembly facility.</title>
        <authorList>
            <person name="Chander A.M."/>
            <person name="Teixeira M.M."/>
            <person name="Singh N.K."/>
            <person name="Williams M.P."/>
            <person name="Parker C.W."/>
            <person name="Leo P."/>
            <person name="Stajich J.E."/>
            <person name="Torok T."/>
            <person name="Tighe S."/>
            <person name="Mason C.E."/>
            <person name="Venkateswaran K."/>
        </authorList>
    </citation>
    <scope>NUCLEOTIDE SEQUENCE [LARGE SCALE GENOMIC DNA]</scope>
    <source>
        <strain evidence="4 5">CCFEE 5817</strain>
    </source>
</reference>
<feature type="region of interest" description="Disordered" evidence="2">
    <location>
        <begin position="25"/>
        <end position="67"/>
    </location>
</feature>
<evidence type="ECO:0000256" key="1">
    <source>
        <dbReference type="SAM" id="Coils"/>
    </source>
</evidence>
<dbReference type="Proteomes" id="UP001334248">
    <property type="component" value="Unassembled WGS sequence"/>
</dbReference>
<dbReference type="Pfam" id="PF20882">
    <property type="entry name" value="Sos7"/>
    <property type="match status" value="1"/>
</dbReference>
<dbReference type="GeneID" id="90000897"/>
<feature type="compositionally biased region" description="Low complexity" evidence="2">
    <location>
        <begin position="37"/>
        <end position="61"/>
    </location>
</feature>
<gene>
    <name evidence="4" type="ORF">PMZ80_007448</name>
</gene>
<accession>A0ABR0RHC0</accession>
<evidence type="ECO:0000259" key="3">
    <source>
        <dbReference type="Pfam" id="PF20882"/>
    </source>
</evidence>
<evidence type="ECO:0000313" key="5">
    <source>
        <dbReference type="Proteomes" id="UP001334248"/>
    </source>
</evidence>